<keyword evidence="5 6" id="KW-0349">Heme</keyword>
<dbReference type="Pfam" id="PF00067">
    <property type="entry name" value="p450"/>
    <property type="match status" value="2"/>
</dbReference>
<keyword evidence="6" id="KW-0560">Oxidoreductase</keyword>
<keyword evidence="2 5" id="KW-0479">Metal-binding</keyword>
<dbReference type="STRING" id="37001.A0A1A9X5F0"/>
<evidence type="ECO:0000313" key="8">
    <source>
        <dbReference type="Proteomes" id="UP000091820"/>
    </source>
</evidence>
<dbReference type="GO" id="GO:0006082">
    <property type="term" value="P:organic acid metabolic process"/>
    <property type="evidence" value="ECO:0007669"/>
    <property type="project" value="TreeGrafter"/>
</dbReference>
<reference evidence="8" key="1">
    <citation type="submission" date="2014-03" db="EMBL/GenBank/DDBJ databases">
        <authorList>
            <person name="Aksoy S."/>
            <person name="Warren W."/>
            <person name="Wilson R.K."/>
        </authorList>
    </citation>
    <scope>NUCLEOTIDE SEQUENCE [LARGE SCALE GENOMIC DNA]</scope>
    <source>
        <strain evidence="8">IAEA</strain>
    </source>
</reference>
<name>A0A1A9X5F0_9MUSC</name>
<evidence type="ECO:0000256" key="6">
    <source>
        <dbReference type="RuleBase" id="RU000461"/>
    </source>
</evidence>
<dbReference type="InterPro" id="IPR036396">
    <property type="entry name" value="Cyt_P450_sf"/>
</dbReference>
<dbReference type="Gene3D" id="1.10.630.10">
    <property type="entry name" value="Cytochrome P450"/>
    <property type="match status" value="1"/>
</dbReference>
<sequence length="442" mass="51427">MSIINSTGKLWKDQRRFLHDKLRQFGMTYMGNGKHNMEKRIMAEVEDYINYLRVADGQPMDMAPAISVAVSNVICSIMMSVRFSINDPKFRRFNYLIEEGMRLFGEIHTVDYIPTVQYLPSILTAKNKIIKNRKEMQKFYQDVIDEHKKTFDSTNIRDLIDFYLAEIEKAKTEGRDDELFDGKNQEEQIVQVIIDLFSAGMETIKTTLLWINVFMLRNPDAMRRVQDELDQVVGRHRLPSIEDIPFLPITESTILESMRRSSIVPLATTHSPTRRIYVSRLLRNACLHMQMYIECGALMRIHYCVWSVENSILQTEHIETGSMNWAERVHMDPNLWDKPEEFNPRRFLDAEGKVRKPEYFIPFGVGRRMCLGDVLARMELFLFFSSFMHSFRITLPDGQPLPSLKGNVGATITPESFKVCLTPRPLITNVVETHHMRNVGSN</sequence>
<proteinExistence type="inferred from homology"/>
<dbReference type="InterPro" id="IPR002401">
    <property type="entry name" value="Cyt_P450_E_grp-I"/>
</dbReference>
<dbReference type="VEuPathDB" id="VectorBase:GBRI044858"/>
<keyword evidence="8" id="KW-1185">Reference proteome</keyword>
<dbReference type="PANTHER" id="PTHR24300">
    <property type="entry name" value="CYTOCHROME P450 508A4-RELATED"/>
    <property type="match status" value="1"/>
</dbReference>
<dbReference type="Proteomes" id="UP000091820">
    <property type="component" value="Unassembled WGS sequence"/>
</dbReference>
<evidence type="ECO:0000256" key="1">
    <source>
        <dbReference type="ARBA" id="ARBA00010617"/>
    </source>
</evidence>
<comment type="similarity">
    <text evidence="1 6">Belongs to the cytochrome P450 family.</text>
</comment>
<dbReference type="GO" id="GO:0020037">
    <property type="term" value="F:heme binding"/>
    <property type="evidence" value="ECO:0007669"/>
    <property type="project" value="InterPro"/>
</dbReference>
<dbReference type="EnsemblMetazoa" id="GBRI044858-RA">
    <property type="protein sequence ID" value="GBRI044858-PA"/>
    <property type="gene ID" value="GBRI044858"/>
</dbReference>
<dbReference type="PROSITE" id="PS00086">
    <property type="entry name" value="CYTOCHROME_P450"/>
    <property type="match status" value="1"/>
</dbReference>
<dbReference type="PRINTS" id="PR00463">
    <property type="entry name" value="EP450I"/>
</dbReference>
<feature type="binding site" description="axial binding residue" evidence="5">
    <location>
        <position position="370"/>
    </location>
    <ligand>
        <name>heme</name>
        <dbReference type="ChEBI" id="CHEBI:30413"/>
    </ligand>
    <ligandPart>
        <name>Fe</name>
        <dbReference type="ChEBI" id="CHEBI:18248"/>
    </ligandPart>
</feature>
<dbReference type="PANTHER" id="PTHR24300:SF413">
    <property type="entry name" value="CYTOCHROME P450 18A1"/>
    <property type="match status" value="1"/>
</dbReference>
<dbReference type="InterPro" id="IPR050182">
    <property type="entry name" value="Cytochrome_P450_fam2"/>
</dbReference>
<dbReference type="GO" id="GO:0005506">
    <property type="term" value="F:iron ion binding"/>
    <property type="evidence" value="ECO:0007669"/>
    <property type="project" value="InterPro"/>
</dbReference>
<accession>A0A1A9X5F0</accession>
<evidence type="ECO:0008006" key="9">
    <source>
        <dbReference type="Google" id="ProtNLM"/>
    </source>
</evidence>
<dbReference type="GO" id="GO:0005737">
    <property type="term" value="C:cytoplasm"/>
    <property type="evidence" value="ECO:0007669"/>
    <property type="project" value="TreeGrafter"/>
</dbReference>
<dbReference type="GO" id="GO:0008395">
    <property type="term" value="F:steroid hydroxylase activity"/>
    <property type="evidence" value="ECO:0007669"/>
    <property type="project" value="TreeGrafter"/>
</dbReference>
<dbReference type="AlphaFoldDB" id="A0A1A9X5F0"/>
<dbReference type="InterPro" id="IPR001128">
    <property type="entry name" value="Cyt_P450"/>
</dbReference>
<dbReference type="SUPFAM" id="SSF48264">
    <property type="entry name" value="Cytochrome P450"/>
    <property type="match status" value="1"/>
</dbReference>
<protein>
    <recommendedName>
        <fullName evidence="9">Cytochrome P450</fullName>
    </recommendedName>
</protein>
<dbReference type="InterPro" id="IPR017972">
    <property type="entry name" value="Cyt_P450_CS"/>
</dbReference>
<comment type="cofactor">
    <cofactor evidence="5">
        <name>heme</name>
        <dbReference type="ChEBI" id="CHEBI:30413"/>
    </cofactor>
</comment>
<dbReference type="PRINTS" id="PR00385">
    <property type="entry name" value="P450"/>
</dbReference>
<evidence type="ECO:0000256" key="4">
    <source>
        <dbReference type="ARBA" id="ARBA00023033"/>
    </source>
</evidence>
<reference evidence="7" key="2">
    <citation type="submission" date="2020-05" db="UniProtKB">
        <authorList>
            <consortium name="EnsemblMetazoa"/>
        </authorList>
    </citation>
    <scope>IDENTIFICATION</scope>
    <source>
        <strain evidence="7">IAEA</strain>
    </source>
</reference>
<keyword evidence="4 6" id="KW-0503">Monooxygenase</keyword>
<keyword evidence="3 5" id="KW-0408">Iron</keyword>
<evidence type="ECO:0000256" key="3">
    <source>
        <dbReference type="ARBA" id="ARBA00023004"/>
    </source>
</evidence>
<dbReference type="GO" id="GO:0006805">
    <property type="term" value="P:xenobiotic metabolic process"/>
    <property type="evidence" value="ECO:0007669"/>
    <property type="project" value="TreeGrafter"/>
</dbReference>
<evidence type="ECO:0000256" key="2">
    <source>
        <dbReference type="ARBA" id="ARBA00022723"/>
    </source>
</evidence>
<evidence type="ECO:0000256" key="5">
    <source>
        <dbReference type="PIRSR" id="PIRSR602401-1"/>
    </source>
</evidence>
<dbReference type="GO" id="GO:0016712">
    <property type="term" value="F:oxidoreductase activity, acting on paired donors, with incorporation or reduction of molecular oxygen, reduced flavin or flavoprotein as one donor, and incorporation of one atom of oxygen"/>
    <property type="evidence" value="ECO:0007669"/>
    <property type="project" value="TreeGrafter"/>
</dbReference>
<organism evidence="7 8">
    <name type="scientific">Glossina brevipalpis</name>
    <dbReference type="NCBI Taxonomy" id="37001"/>
    <lineage>
        <taxon>Eukaryota</taxon>
        <taxon>Metazoa</taxon>
        <taxon>Ecdysozoa</taxon>
        <taxon>Arthropoda</taxon>
        <taxon>Hexapoda</taxon>
        <taxon>Insecta</taxon>
        <taxon>Pterygota</taxon>
        <taxon>Neoptera</taxon>
        <taxon>Endopterygota</taxon>
        <taxon>Diptera</taxon>
        <taxon>Brachycera</taxon>
        <taxon>Muscomorpha</taxon>
        <taxon>Hippoboscoidea</taxon>
        <taxon>Glossinidae</taxon>
        <taxon>Glossina</taxon>
    </lineage>
</organism>
<evidence type="ECO:0000313" key="7">
    <source>
        <dbReference type="EnsemblMetazoa" id="GBRI044858-PA"/>
    </source>
</evidence>